<sequence length="93" mass="11114">MAWWGDAEDSMDVYVLVDEQFYISLGNNYMRRYAYRYTIEWNPAVRGGDWFITETRDPSAEEFRVHGKEELYLDHPYWTPVVGAQPYDYGITE</sequence>
<evidence type="ECO:0000313" key="1">
    <source>
        <dbReference type="EMBL" id="NYH55725.1"/>
    </source>
</evidence>
<accession>A0A7Z0BMX0</accession>
<reference evidence="1 2" key="1">
    <citation type="submission" date="2020-07" db="EMBL/GenBank/DDBJ databases">
        <title>Sequencing the genomes of 1000 actinobacteria strains.</title>
        <authorList>
            <person name="Klenk H.-P."/>
        </authorList>
    </citation>
    <scope>NUCLEOTIDE SEQUENCE [LARGE SCALE GENOMIC DNA]</scope>
    <source>
        <strain evidence="1 2">DSM 45278</strain>
    </source>
</reference>
<evidence type="ECO:0000313" key="2">
    <source>
        <dbReference type="Proteomes" id="UP000584931"/>
    </source>
</evidence>
<dbReference type="RefSeq" id="WP_179811701.1">
    <property type="nucleotide sequence ID" value="NZ_JACCHL010000001.1"/>
</dbReference>
<organism evidence="1 2">
    <name type="scientific">Nocardiopsis sinuspersici</name>
    <dbReference type="NCBI Taxonomy" id="501010"/>
    <lineage>
        <taxon>Bacteria</taxon>
        <taxon>Bacillati</taxon>
        <taxon>Actinomycetota</taxon>
        <taxon>Actinomycetes</taxon>
        <taxon>Streptosporangiales</taxon>
        <taxon>Nocardiopsidaceae</taxon>
        <taxon>Nocardiopsis</taxon>
    </lineage>
</organism>
<protein>
    <submittedName>
        <fullName evidence="1">Uncharacterized protein</fullName>
    </submittedName>
</protein>
<dbReference type="AlphaFoldDB" id="A0A7Z0BMX0"/>
<gene>
    <name evidence="1" type="ORF">HNR06_005314</name>
</gene>
<dbReference type="EMBL" id="JACCHL010000001">
    <property type="protein sequence ID" value="NYH55725.1"/>
    <property type="molecule type" value="Genomic_DNA"/>
</dbReference>
<dbReference type="Proteomes" id="UP000584931">
    <property type="component" value="Unassembled WGS sequence"/>
</dbReference>
<comment type="caution">
    <text evidence="1">The sequence shown here is derived from an EMBL/GenBank/DDBJ whole genome shotgun (WGS) entry which is preliminary data.</text>
</comment>
<proteinExistence type="predicted"/>
<name>A0A7Z0BMX0_9ACTN</name>